<evidence type="ECO:0000313" key="1">
    <source>
        <dbReference type="EMBL" id="GAI24251.1"/>
    </source>
</evidence>
<sequence>SNKLMDEAKELLPRNISKLPQRIFDNILIMVTGLVALKRFSSGALKPKEPLLDEDETFKFAVTQTINSLTTELFEETGYHKVALTTLLEALATMAQTGRIKHGIHYTTSDVDTRLYIHLADCLAEFRRFIRETGTRIEVVDQNAYRKQVREEYERGGYILNTYLPKWFEQYVGEEGSRGKLRKAIQIDMGKLPFDTSGFKQEMAISEAGDREKRLIWKFNLEKRQALYRFYRYYFTVFTVAILKR</sequence>
<name>X1N1U9_9ZZZZ</name>
<feature type="non-terminal residue" evidence="1">
    <location>
        <position position="1"/>
    </location>
</feature>
<protein>
    <submittedName>
        <fullName evidence="1">Uncharacterized protein</fullName>
    </submittedName>
</protein>
<organism evidence="1">
    <name type="scientific">marine sediment metagenome</name>
    <dbReference type="NCBI Taxonomy" id="412755"/>
    <lineage>
        <taxon>unclassified sequences</taxon>
        <taxon>metagenomes</taxon>
        <taxon>ecological metagenomes</taxon>
    </lineage>
</organism>
<accession>X1N1U9</accession>
<reference evidence="1" key="1">
    <citation type="journal article" date="2014" name="Front. Microbiol.">
        <title>High frequency of phylogenetically diverse reductive dehalogenase-homologous genes in deep subseafloor sedimentary metagenomes.</title>
        <authorList>
            <person name="Kawai M."/>
            <person name="Futagami T."/>
            <person name="Toyoda A."/>
            <person name="Takaki Y."/>
            <person name="Nishi S."/>
            <person name="Hori S."/>
            <person name="Arai W."/>
            <person name="Tsubouchi T."/>
            <person name="Morono Y."/>
            <person name="Uchiyama I."/>
            <person name="Ito T."/>
            <person name="Fujiyama A."/>
            <person name="Inagaki F."/>
            <person name="Takami H."/>
        </authorList>
    </citation>
    <scope>NUCLEOTIDE SEQUENCE</scope>
    <source>
        <strain evidence="1">Expedition CK06-06</strain>
    </source>
</reference>
<proteinExistence type="predicted"/>
<gene>
    <name evidence="1" type="ORF">S06H3_31781</name>
</gene>
<dbReference type="EMBL" id="BARV01018838">
    <property type="protein sequence ID" value="GAI24251.1"/>
    <property type="molecule type" value="Genomic_DNA"/>
</dbReference>
<comment type="caution">
    <text evidence="1">The sequence shown here is derived from an EMBL/GenBank/DDBJ whole genome shotgun (WGS) entry which is preliminary data.</text>
</comment>
<dbReference type="AlphaFoldDB" id="X1N1U9"/>